<dbReference type="GO" id="GO:0000917">
    <property type="term" value="P:division septum assembly"/>
    <property type="evidence" value="ECO:0007669"/>
    <property type="project" value="UniProtKB-KW"/>
</dbReference>
<evidence type="ECO:0000256" key="8">
    <source>
        <dbReference type="ARBA" id="ARBA00026068"/>
    </source>
</evidence>
<dbReference type="OrthoDB" id="9797575at2"/>
<sequence length="111" mass="11599">MAQVSVTIDGKKYRLACNEGEEARLEHLAGMVDDKIGELRRAFGEIGDQRLVVMAALTFADELAEARDVAEAGRERAEAEAARSGSLAAALDGLGARIEALAARLGGGAES</sequence>
<evidence type="ECO:0000256" key="3">
    <source>
        <dbReference type="ARBA" id="ARBA00022490"/>
    </source>
</evidence>
<dbReference type="EMBL" id="QNRK01000046">
    <property type="protein sequence ID" value="RBP03108.1"/>
    <property type="molecule type" value="Genomic_DNA"/>
</dbReference>
<dbReference type="AlphaFoldDB" id="A0A366EL65"/>
<dbReference type="InterPro" id="IPR036192">
    <property type="entry name" value="Cell_div_ZapA-like_sf"/>
</dbReference>
<dbReference type="Gene3D" id="3.30.160.880">
    <property type="entry name" value="Cell division protein ZapA protomer, N-terminal domain"/>
    <property type="match status" value="1"/>
</dbReference>
<keyword evidence="3" id="KW-0963">Cytoplasm</keyword>
<dbReference type="SUPFAM" id="SSF102829">
    <property type="entry name" value="Cell division protein ZapA-like"/>
    <property type="match status" value="1"/>
</dbReference>
<proteinExistence type="predicted"/>
<dbReference type="GO" id="GO:0000921">
    <property type="term" value="P:septin ring assembly"/>
    <property type="evidence" value="ECO:0007669"/>
    <property type="project" value="TreeGrafter"/>
</dbReference>
<dbReference type="GO" id="GO:0030428">
    <property type="term" value="C:cell septum"/>
    <property type="evidence" value="ECO:0007669"/>
    <property type="project" value="TreeGrafter"/>
</dbReference>
<protein>
    <recommendedName>
        <fullName evidence="2">Cell division protein ZapA</fullName>
    </recommendedName>
    <alternativeName>
        <fullName evidence="9">Z ring-associated protein ZapA</fullName>
    </alternativeName>
</protein>
<evidence type="ECO:0000256" key="7">
    <source>
        <dbReference type="ARBA" id="ARBA00024910"/>
    </source>
</evidence>
<dbReference type="Pfam" id="PF05164">
    <property type="entry name" value="ZapA"/>
    <property type="match status" value="1"/>
</dbReference>
<keyword evidence="5" id="KW-0717">Septation</keyword>
<dbReference type="GO" id="GO:0043093">
    <property type="term" value="P:FtsZ-dependent cytokinesis"/>
    <property type="evidence" value="ECO:0007669"/>
    <property type="project" value="TreeGrafter"/>
</dbReference>
<evidence type="ECO:0000256" key="4">
    <source>
        <dbReference type="ARBA" id="ARBA00022618"/>
    </source>
</evidence>
<comment type="function">
    <text evidence="7">Activator of cell division through the inhibition of FtsZ GTPase activity, therefore promoting FtsZ assembly into bundles of protofilaments necessary for the formation of the division Z ring. It is recruited early at mid-cell but it is not essential for cell division.</text>
</comment>
<name>A0A366EL65_9HYPH</name>
<comment type="subcellular location">
    <subcellularLocation>
        <location evidence="1">Cytoplasm</location>
    </subcellularLocation>
</comment>
<keyword evidence="4 10" id="KW-0132">Cell division</keyword>
<dbReference type="PANTHER" id="PTHR34981:SF1">
    <property type="entry name" value="CELL DIVISION PROTEIN ZAPA"/>
    <property type="match status" value="1"/>
</dbReference>
<evidence type="ECO:0000256" key="9">
    <source>
        <dbReference type="ARBA" id="ARBA00033158"/>
    </source>
</evidence>
<dbReference type="InterPro" id="IPR007838">
    <property type="entry name" value="Cell_div_ZapA-like"/>
</dbReference>
<evidence type="ECO:0000313" key="10">
    <source>
        <dbReference type="EMBL" id="RBP03108.1"/>
    </source>
</evidence>
<dbReference type="GO" id="GO:0005829">
    <property type="term" value="C:cytosol"/>
    <property type="evidence" value="ECO:0007669"/>
    <property type="project" value="TreeGrafter"/>
</dbReference>
<evidence type="ECO:0000256" key="6">
    <source>
        <dbReference type="ARBA" id="ARBA00023306"/>
    </source>
</evidence>
<comment type="subunit">
    <text evidence="8">Homodimer. Interacts with FtsZ.</text>
</comment>
<organism evidence="10 11">
    <name type="scientific">Roseiarcus fermentans</name>
    <dbReference type="NCBI Taxonomy" id="1473586"/>
    <lineage>
        <taxon>Bacteria</taxon>
        <taxon>Pseudomonadati</taxon>
        <taxon>Pseudomonadota</taxon>
        <taxon>Alphaproteobacteria</taxon>
        <taxon>Hyphomicrobiales</taxon>
        <taxon>Roseiarcaceae</taxon>
        <taxon>Roseiarcus</taxon>
    </lineage>
</organism>
<dbReference type="GO" id="GO:0032153">
    <property type="term" value="C:cell division site"/>
    <property type="evidence" value="ECO:0007669"/>
    <property type="project" value="TreeGrafter"/>
</dbReference>
<accession>A0A366EL65</accession>
<dbReference type="Proteomes" id="UP000253529">
    <property type="component" value="Unassembled WGS sequence"/>
</dbReference>
<keyword evidence="11" id="KW-1185">Reference proteome</keyword>
<dbReference type="RefSeq" id="WP_113893009.1">
    <property type="nucleotide sequence ID" value="NZ_QNRK01000046.1"/>
</dbReference>
<gene>
    <name evidence="10" type="ORF">DFR50_14632</name>
</gene>
<evidence type="ECO:0000256" key="2">
    <source>
        <dbReference type="ARBA" id="ARBA00015195"/>
    </source>
</evidence>
<dbReference type="PANTHER" id="PTHR34981">
    <property type="entry name" value="CELL DIVISION PROTEIN ZAPA"/>
    <property type="match status" value="1"/>
</dbReference>
<evidence type="ECO:0000256" key="5">
    <source>
        <dbReference type="ARBA" id="ARBA00023210"/>
    </source>
</evidence>
<dbReference type="InterPro" id="IPR042233">
    <property type="entry name" value="Cell_div_ZapA_N"/>
</dbReference>
<keyword evidence="6" id="KW-0131">Cell cycle</keyword>
<evidence type="ECO:0000313" key="11">
    <source>
        <dbReference type="Proteomes" id="UP000253529"/>
    </source>
</evidence>
<comment type="caution">
    <text evidence="10">The sequence shown here is derived from an EMBL/GenBank/DDBJ whole genome shotgun (WGS) entry which is preliminary data.</text>
</comment>
<reference evidence="10 11" key="1">
    <citation type="submission" date="2018-06" db="EMBL/GenBank/DDBJ databases">
        <title>Genomic Encyclopedia of Type Strains, Phase IV (KMG-IV): sequencing the most valuable type-strain genomes for metagenomic binning, comparative biology and taxonomic classification.</title>
        <authorList>
            <person name="Goeker M."/>
        </authorList>
    </citation>
    <scope>NUCLEOTIDE SEQUENCE [LARGE SCALE GENOMIC DNA]</scope>
    <source>
        <strain evidence="10 11">DSM 24875</strain>
    </source>
</reference>
<evidence type="ECO:0000256" key="1">
    <source>
        <dbReference type="ARBA" id="ARBA00004496"/>
    </source>
</evidence>